<dbReference type="InterPro" id="IPR036884">
    <property type="entry name" value="2Fe-2S-bd_dom_sf"/>
</dbReference>
<dbReference type="InterPro" id="IPR052914">
    <property type="entry name" value="Aldehyde_Oxdr_Iron-Sulfur"/>
</dbReference>
<dbReference type="CDD" id="cd00207">
    <property type="entry name" value="fer2"/>
    <property type="match status" value="1"/>
</dbReference>
<dbReference type="Gene3D" id="3.40.30.10">
    <property type="entry name" value="Glutaredoxin"/>
    <property type="match status" value="1"/>
</dbReference>
<evidence type="ECO:0000256" key="4">
    <source>
        <dbReference type="SAM" id="MobiDB-lite"/>
    </source>
</evidence>
<dbReference type="InterPro" id="IPR002888">
    <property type="entry name" value="2Fe-2S-bd"/>
</dbReference>
<proteinExistence type="predicted"/>
<dbReference type="InterPro" id="IPR006058">
    <property type="entry name" value="2Fe2S_fd_BS"/>
</dbReference>
<name>A0ABW4QUP8_9BACT</name>
<organism evidence="7 8">
    <name type="scientific">Hymenobacter bucti</name>
    <dbReference type="NCBI Taxonomy" id="1844114"/>
    <lineage>
        <taxon>Bacteria</taxon>
        <taxon>Pseudomonadati</taxon>
        <taxon>Bacteroidota</taxon>
        <taxon>Cytophagia</taxon>
        <taxon>Cytophagales</taxon>
        <taxon>Hymenobacteraceae</taxon>
        <taxon>Hymenobacter</taxon>
    </lineage>
</organism>
<dbReference type="SUPFAM" id="SSF54292">
    <property type="entry name" value="2Fe-2S ferredoxin-like"/>
    <property type="match status" value="1"/>
</dbReference>
<dbReference type="Gene3D" id="3.10.20.30">
    <property type="match status" value="1"/>
</dbReference>
<dbReference type="InterPro" id="IPR036010">
    <property type="entry name" value="2Fe-2S_ferredoxin-like_sf"/>
</dbReference>
<dbReference type="PANTHER" id="PTHR45331:SF2">
    <property type="entry name" value="OXIDOREDUCTASE WITH IRON-SULFUR SUBUNIT"/>
    <property type="match status" value="1"/>
</dbReference>
<dbReference type="Proteomes" id="UP001597197">
    <property type="component" value="Unassembled WGS sequence"/>
</dbReference>
<dbReference type="InterPro" id="IPR036249">
    <property type="entry name" value="Thioredoxin-like_sf"/>
</dbReference>
<evidence type="ECO:0000313" key="8">
    <source>
        <dbReference type="Proteomes" id="UP001597197"/>
    </source>
</evidence>
<keyword evidence="1" id="KW-0479">Metal-binding</keyword>
<comment type="caution">
    <text evidence="7">The sequence shown here is derived from an EMBL/GenBank/DDBJ whole genome shotgun (WGS) entry which is preliminary data.</text>
</comment>
<keyword evidence="2" id="KW-0560">Oxidoreductase</keyword>
<evidence type="ECO:0000256" key="3">
    <source>
        <dbReference type="ARBA" id="ARBA00023004"/>
    </source>
</evidence>
<feature type="region of interest" description="Disordered" evidence="4">
    <location>
        <begin position="1"/>
        <end position="24"/>
    </location>
</feature>
<evidence type="ECO:0000259" key="6">
    <source>
        <dbReference type="PROSITE" id="PS51352"/>
    </source>
</evidence>
<accession>A0ABW4QUP8</accession>
<dbReference type="Gene3D" id="1.10.150.120">
    <property type="entry name" value="[2Fe-2S]-binding domain"/>
    <property type="match status" value="1"/>
</dbReference>
<evidence type="ECO:0000313" key="7">
    <source>
        <dbReference type="EMBL" id="MFD1873314.1"/>
    </source>
</evidence>
<keyword evidence="8" id="KW-1185">Reference proteome</keyword>
<dbReference type="Pfam" id="PF01799">
    <property type="entry name" value="Fer2_2"/>
    <property type="match status" value="1"/>
</dbReference>
<dbReference type="InterPro" id="IPR013766">
    <property type="entry name" value="Thioredoxin_domain"/>
</dbReference>
<evidence type="ECO:0000256" key="2">
    <source>
        <dbReference type="ARBA" id="ARBA00023002"/>
    </source>
</evidence>
<dbReference type="PROSITE" id="PS00197">
    <property type="entry name" value="2FE2S_FER_1"/>
    <property type="match status" value="1"/>
</dbReference>
<feature type="domain" description="Thioredoxin" evidence="6">
    <location>
        <begin position="9"/>
        <end position="131"/>
    </location>
</feature>
<dbReference type="InterPro" id="IPR012675">
    <property type="entry name" value="Beta-grasp_dom_sf"/>
</dbReference>
<dbReference type="PROSITE" id="PS51085">
    <property type="entry name" value="2FE2S_FER_2"/>
    <property type="match status" value="1"/>
</dbReference>
<reference evidence="8" key="1">
    <citation type="journal article" date="2019" name="Int. J. Syst. Evol. Microbiol.">
        <title>The Global Catalogue of Microorganisms (GCM) 10K type strain sequencing project: providing services to taxonomists for standard genome sequencing and annotation.</title>
        <authorList>
            <consortium name="The Broad Institute Genomics Platform"/>
            <consortium name="The Broad Institute Genome Sequencing Center for Infectious Disease"/>
            <person name="Wu L."/>
            <person name="Ma J."/>
        </authorList>
    </citation>
    <scope>NUCLEOTIDE SEQUENCE [LARGE SCALE GENOMIC DNA]</scope>
    <source>
        <strain evidence="8">CGMCC 1.15795</strain>
    </source>
</reference>
<dbReference type="SUPFAM" id="SSF47741">
    <property type="entry name" value="CO dehydrogenase ISP C-domain like"/>
    <property type="match status" value="1"/>
</dbReference>
<dbReference type="InterPro" id="IPR001041">
    <property type="entry name" value="2Fe-2S_ferredoxin-type"/>
</dbReference>
<feature type="domain" description="2Fe-2S ferredoxin-type" evidence="5">
    <location>
        <begin position="200"/>
        <end position="276"/>
    </location>
</feature>
<gene>
    <name evidence="7" type="ORF">ACFSDX_12800</name>
</gene>
<evidence type="ECO:0000256" key="1">
    <source>
        <dbReference type="ARBA" id="ARBA00022723"/>
    </source>
</evidence>
<dbReference type="PROSITE" id="PS51352">
    <property type="entry name" value="THIOREDOXIN_2"/>
    <property type="match status" value="1"/>
</dbReference>
<dbReference type="EMBL" id="JBHUFD010000005">
    <property type="protein sequence ID" value="MFD1873314.1"/>
    <property type="molecule type" value="Genomic_DNA"/>
</dbReference>
<sequence>MLQEFSPALQPGDTVPNGPLPDGSTLLERRGQPVILAFAPSEWNPAQAHQSAIFVSLSQEFDNGAAFAEVAPQAWHSLDYRGELAEQLGVAGQRALLLLDEAGVLRWKTVIEPGQEIQSGQVLAALEALRPAPAAPNTAAAPSAAAINETEVASGGMSRRTFVTATLAAAALLTLPSVVTAAPAAVSTSPTLTDDRPAMLPVALTINGQSHRLQLDPRTALLDALRENLHLTGTKKGCDHGQCGACTVHLDGHSALSCLTLAVMAQGKAITTIEGLAKGDVLHPLQAAFIKHDAFQCGYCTPGQLMAASALLTDPHTRHGSAVEIREAMSGNLCRCAAYPNIIAAIEEAQRA</sequence>
<dbReference type="SUPFAM" id="SSF52833">
    <property type="entry name" value="Thioredoxin-like"/>
    <property type="match status" value="1"/>
</dbReference>
<evidence type="ECO:0000259" key="5">
    <source>
        <dbReference type="PROSITE" id="PS51085"/>
    </source>
</evidence>
<protein>
    <submittedName>
        <fullName evidence="7">2Fe-2S iron-sulfur cluster-binding protein</fullName>
    </submittedName>
</protein>
<dbReference type="RefSeq" id="WP_382314046.1">
    <property type="nucleotide sequence ID" value="NZ_JBHUFD010000005.1"/>
</dbReference>
<dbReference type="Pfam" id="PF00111">
    <property type="entry name" value="Fer2"/>
    <property type="match status" value="1"/>
</dbReference>
<keyword evidence="3" id="KW-0408">Iron</keyword>
<dbReference type="PANTHER" id="PTHR45331">
    <property type="entry name" value="OXIDOREDUCTASE, IRON-SULPHUR BINDING SUBUNIT-RELATED-RELATED"/>
    <property type="match status" value="1"/>
</dbReference>